<reference evidence="3" key="1">
    <citation type="journal article" date="2019" name="Int. J. Syst. Evol. Microbiol.">
        <title>The Global Catalogue of Microorganisms (GCM) 10K type strain sequencing project: providing services to taxonomists for standard genome sequencing and annotation.</title>
        <authorList>
            <consortium name="The Broad Institute Genomics Platform"/>
            <consortium name="The Broad Institute Genome Sequencing Center for Infectious Disease"/>
            <person name="Wu L."/>
            <person name="Ma J."/>
        </authorList>
    </citation>
    <scope>NUCLEOTIDE SEQUENCE [LARGE SCALE GENOMIC DNA]</scope>
    <source>
        <strain evidence="3">CGMCC 1.18575</strain>
    </source>
</reference>
<keyword evidence="1" id="KW-0472">Membrane</keyword>
<evidence type="ECO:0000313" key="2">
    <source>
        <dbReference type="EMBL" id="MFC5402612.1"/>
    </source>
</evidence>
<dbReference type="RefSeq" id="WP_378131215.1">
    <property type="nucleotide sequence ID" value="NZ_JBHSMI010000013.1"/>
</dbReference>
<sequence length="118" mass="12393">MKSIGGIILVLFFLLELGAIVAFGYWGYHVEGGTAIKVLLAIVAPLAVAIAWGMFLSPKASVPIFSFPARTALKLVVFIGASEALYAVGQSSLGAAFLAVSIVIVATVFLLKLHEVKM</sequence>
<feature type="transmembrane region" description="Helical" evidence="1">
    <location>
        <begin position="34"/>
        <end position="55"/>
    </location>
</feature>
<evidence type="ECO:0000313" key="3">
    <source>
        <dbReference type="Proteomes" id="UP001596113"/>
    </source>
</evidence>
<accession>A0ABW0HRW9</accession>
<dbReference type="EMBL" id="JBHSMI010000013">
    <property type="protein sequence ID" value="MFC5402612.1"/>
    <property type="molecule type" value="Genomic_DNA"/>
</dbReference>
<evidence type="ECO:0000256" key="1">
    <source>
        <dbReference type="SAM" id="Phobius"/>
    </source>
</evidence>
<keyword evidence="1" id="KW-1133">Transmembrane helix</keyword>
<dbReference type="Proteomes" id="UP001596113">
    <property type="component" value="Unassembled WGS sequence"/>
</dbReference>
<keyword evidence="3" id="KW-1185">Reference proteome</keyword>
<dbReference type="InterPro" id="IPR021214">
    <property type="entry name" value="DUF2568"/>
</dbReference>
<gene>
    <name evidence="2" type="ORF">ACFPOF_07655</name>
</gene>
<dbReference type="Pfam" id="PF10823">
    <property type="entry name" value="DUF2568"/>
    <property type="match status" value="1"/>
</dbReference>
<comment type="caution">
    <text evidence="2">The sequence shown here is derived from an EMBL/GenBank/DDBJ whole genome shotgun (WGS) entry which is preliminary data.</text>
</comment>
<proteinExistence type="predicted"/>
<protein>
    <submittedName>
        <fullName evidence="2">YrdB family protein</fullName>
    </submittedName>
</protein>
<feature type="transmembrane region" description="Helical" evidence="1">
    <location>
        <begin position="7"/>
        <end position="28"/>
    </location>
</feature>
<keyword evidence="1" id="KW-0812">Transmembrane</keyword>
<organism evidence="2 3">
    <name type="scientific">Cohnella soli</name>
    <dbReference type="NCBI Taxonomy" id="425005"/>
    <lineage>
        <taxon>Bacteria</taxon>
        <taxon>Bacillati</taxon>
        <taxon>Bacillota</taxon>
        <taxon>Bacilli</taxon>
        <taxon>Bacillales</taxon>
        <taxon>Paenibacillaceae</taxon>
        <taxon>Cohnella</taxon>
    </lineage>
</organism>
<feature type="transmembrane region" description="Helical" evidence="1">
    <location>
        <begin position="93"/>
        <end position="111"/>
    </location>
</feature>
<name>A0ABW0HRW9_9BACL</name>